<dbReference type="Pfam" id="PF01381">
    <property type="entry name" value="HTH_3"/>
    <property type="match status" value="1"/>
</dbReference>
<comment type="caution">
    <text evidence="2">The sequence shown here is derived from an EMBL/GenBank/DDBJ whole genome shotgun (WGS) entry which is preliminary data.</text>
</comment>
<dbReference type="PATRIC" id="fig|1411148.3.peg.1102"/>
<evidence type="ECO:0000313" key="3">
    <source>
        <dbReference type="Proteomes" id="UP000018837"/>
    </source>
</evidence>
<dbReference type="PROSITE" id="PS50943">
    <property type="entry name" value="HTH_CROC1"/>
    <property type="match status" value="1"/>
</dbReference>
<dbReference type="GO" id="GO:0003677">
    <property type="term" value="F:DNA binding"/>
    <property type="evidence" value="ECO:0007669"/>
    <property type="project" value="InterPro"/>
</dbReference>
<gene>
    <name evidence="2" type="ORF">N425_07225</name>
</gene>
<dbReference type="SUPFAM" id="SSF47413">
    <property type="entry name" value="lambda repressor-like DNA-binding domains"/>
    <property type="match status" value="1"/>
</dbReference>
<evidence type="ECO:0000313" key="2">
    <source>
        <dbReference type="EMBL" id="ETK01900.1"/>
    </source>
</evidence>
<evidence type="ECO:0000259" key="1">
    <source>
        <dbReference type="PROSITE" id="PS50943"/>
    </source>
</evidence>
<reference evidence="2 3" key="1">
    <citation type="submission" date="2013-11" db="EMBL/GenBank/DDBJ databases">
        <title>Single cell genomics of uncultured Tannerella BU063 (oral taxon 286).</title>
        <authorList>
            <person name="Beall C.J."/>
            <person name="Campbell A.G."/>
            <person name="Griffen A.L."/>
            <person name="Podar M."/>
            <person name="Leys E.J."/>
        </authorList>
    </citation>
    <scope>NUCLEOTIDE SEQUENCE [LARGE SCALE GENOMIC DNA]</scope>
    <source>
        <strain evidence="2">Cell 2</strain>
    </source>
</reference>
<dbReference type="CDD" id="cd00093">
    <property type="entry name" value="HTH_XRE"/>
    <property type="match status" value="1"/>
</dbReference>
<dbReference type="Proteomes" id="UP000018837">
    <property type="component" value="Unassembled WGS sequence"/>
</dbReference>
<name>W2C408_9BACT</name>
<sequence>MKKITLAFYAIFPAKNAIDWCPMQEGCRKVHSNFTHMYNIGDRLREERLSRGYSMEYVAGKLQVNPTTIYRMENKAKSFRTALLVGYCELLEIDPAELFADSAMEGKYRELMKYQRKILLICSNIIIGFLKNNALFREIIKDLIREILDEREVHKSEKGEEA</sequence>
<dbReference type="Gene3D" id="1.10.260.40">
    <property type="entry name" value="lambda repressor-like DNA-binding domains"/>
    <property type="match status" value="1"/>
</dbReference>
<accession>W2C408</accession>
<dbReference type="SMART" id="SM00530">
    <property type="entry name" value="HTH_XRE"/>
    <property type="match status" value="1"/>
</dbReference>
<proteinExistence type="predicted"/>
<dbReference type="InterPro" id="IPR010982">
    <property type="entry name" value="Lambda_DNA-bd_dom_sf"/>
</dbReference>
<dbReference type="AlphaFoldDB" id="W2C408"/>
<organism evidence="2 3">
    <name type="scientific">Tannerella sp. oral taxon BU063 isolate Cell 2</name>
    <dbReference type="NCBI Taxonomy" id="1411148"/>
    <lineage>
        <taxon>Bacteria</taxon>
        <taxon>Pseudomonadati</taxon>
        <taxon>Bacteroidota</taxon>
        <taxon>Bacteroidia</taxon>
        <taxon>Bacteroidales</taxon>
        <taxon>Tannerellaceae</taxon>
        <taxon>Tannerella</taxon>
    </lineage>
</organism>
<dbReference type="EMBL" id="AYUF01000428">
    <property type="protein sequence ID" value="ETK01900.1"/>
    <property type="molecule type" value="Genomic_DNA"/>
</dbReference>
<feature type="domain" description="HTH cro/C1-type" evidence="1">
    <location>
        <begin position="44"/>
        <end position="98"/>
    </location>
</feature>
<dbReference type="InterPro" id="IPR001387">
    <property type="entry name" value="Cro/C1-type_HTH"/>
</dbReference>
<protein>
    <recommendedName>
        <fullName evidence="1">HTH cro/C1-type domain-containing protein</fullName>
    </recommendedName>
</protein>